<evidence type="ECO:0000313" key="4">
    <source>
        <dbReference type="Proteomes" id="UP000185612"/>
    </source>
</evidence>
<sequence length="269" mass="27847">MPEKLTIDPVPLRGRTVLVTGASRRAGIGFATACRAAAAGANVFVHHFSPHDVEQPWGADDVKTVVAGIRSHLTPGARLAEVSLDLSDPTAPGQLVAAAVAEFGRVHGLVCNQALSGSDGPLASITAAELDRHWAVNTRASLLLAQAFAAQHPAGQAGAIVLLTSGQGLGPLPGEVAYGTAKAALAGITLTLADELADVGIRVNCVNPGPVDTGYVTPEMLAATAHMFPAGRWGEPDDAARLLTWLLTDDARWITGQVLHSEGGFARWR</sequence>
<keyword evidence="2" id="KW-0560">Oxidoreductase</keyword>
<reference evidence="4" key="1">
    <citation type="submission" date="2016-12" db="EMBL/GenBank/DDBJ databases">
        <authorList>
            <person name="Meng X."/>
        </authorList>
    </citation>
    <scope>NUCLEOTIDE SEQUENCE [LARGE SCALE GENOMIC DNA]</scope>
    <source>
        <strain evidence="4">DSM 20732</strain>
    </source>
</reference>
<dbReference type="InterPro" id="IPR002347">
    <property type="entry name" value="SDR_fam"/>
</dbReference>
<name>A0A1Q5PXJ2_9ACTO</name>
<dbReference type="GO" id="GO:0016614">
    <property type="term" value="F:oxidoreductase activity, acting on CH-OH group of donors"/>
    <property type="evidence" value="ECO:0007669"/>
    <property type="project" value="UniProtKB-ARBA"/>
</dbReference>
<dbReference type="PROSITE" id="PS00061">
    <property type="entry name" value="ADH_SHORT"/>
    <property type="match status" value="1"/>
</dbReference>
<dbReference type="PANTHER" id="PTHR48107">
    <property type="entry name" value="NADPH-DEPENDENT ALDEHYDE REDUCTASE-LIKE PROTEIN, CHLOROPLASTIC-RELATED"/>
    <property type="match status" value="1"/>
</dbReference>
<organism evidence="3 4">
    <name type="scientific">Buchananella hordeovulneris</name>
    <dbReference type="NCBI Taxonomy" id="52770"/>
    <lineage>
        <taxon>Bacteria</taxon>
        <taxon>Bacillati</taxon>
        <taxon>Actinomycetota</taxon>
        <taxon>Actinomycetes</taxon>
        <taxon>Actinomycetales</taxon>
        <taxon>Actinomycetaceae</taxon>
        <taxon>Buchananella</taxon>
    </lineage>
</organism>
<dbReference type="Proteomes" id="UP000185612">
    <property type="component" value="Unassembled WGS sequence"/>
</dbReference>
<dbReference type="InParanoid" id="A0A1Q5PXJ2"/>
<comment type="similarity">
    <text evidence="1">Belongs to the short-chain dehydrogenases/reductases (SDR) family.</text>
</comment>
<evidence type="ECO:0000256" key="2">
    <source>
        <dbReference type="ARBA" id="ARBA00023002"/>
    </source>
</evidence>
<dbReference type="FunFam" id="3.40.50.720:FF:000084">
    <property type="entry name" value="Short-chain dehydrogenase reductase"/>
    <property type="match status" value="1"/>
</dbReference>
<protein>
    <submittedName>
        <fullName evidence="3">3-ketoacyl-ACP reductase</fullName>
    </submittedName>
</protein>
<dbReference type="NCBIfam" id="NF009389">
    <property type="entry name" value="PRK12748.1"/>
    <property type="match status" value="1"/>
</dbReference>
<evidence type="ECO:0000313" key="3">
    <source>
        <dbReference type="EMBL" id="OKL52334.1"/>
    </source>
</evidence>
<dbReference type="InterPro" id="IPR020904">
    <property type="entry name" value="Sc_DH/Rdtase_CS"/>
</dbReference>
<dbReference type="PANTHER" id="PTHR48107:SF7">
    <property type="entry name" value="RE15974P"/>
    <property type="match status" value="1"/>
</dbReference>
<dbReference type="FunCoup" id="A0A1Q5PXJ2">
    <property type="interactions" value="141"/>
</dbReference>
<dbReference type="CDD" id="cd05233">
    <property type="entry name" value="SDR_c"/>
    <property type="match status" value="1"/>
</dbReference>
<evidence type="ECO:0000256" key="1">
    <source>
        <dbReference type="ARBA" id="ARBA00006484"/>
    </source>
</evidence>
<keyword evidence="4" id="KW-1185">Reference proteome</keyword>
<dbReference type="EMBL" id="MQVS01000002">
    <property type="protein sequence ID" value="OKL52334.1"/>
    <property type="molecule type" value="Genomic_DNA"/>
</dbReference>
<dbReference type="InterPro" id="IPR036291">
    <property type="entry name" value="NAD(P)-bd_dom_sf"/>
</dbReference>
<accession>A0A1Q5PXJ2</accession>
<dbReference type="Gene3D" id="3.40.50.720">
    <property type="entry name" value="NAD(P)-binding Rossmann-like Domain"/>
    <property type="match status" value="1"/>
</dbReference>
<dbReference type="PRINTS" id="PR00081">
    <property type="entry name" value="GDHRDH"/>
</dbReference>
<dbReference type="OrthoDB" id="9803333at2"/>
<dbReference type="STRING" id="52770.BSZ40_02295"/>
<dbReference type="AlphaFoldDB" id="A0A1Q5PXJ2"/>
<dbReference type="SUPFAM" id="SSF51735">
    <property type="entry name" value="NAD(P)-binding Rossmann-fold domains"/>
    <property type="match status" value="1"/>
</dbReference>
<gene>
    <name evidence="3" type="ORF">BSZ40_02295</name>
</gene>
<dbReference type="RefSeq" id="WP_073822926.1">
    <property type="nucleotide sequence ID" value="NZ_MQVS01000002.1"/>
</dbReference>
<dbReference type="Pfam" id="PF13561">
    <property type="entry name" value="adh_short_C2"/>
    <property type="match status" value="1"/>
</dbReference>
<comment type="caution">
    <text evidence="3">The sequence shown here is derived from an EMBL/GenBank/DDBJ whole genome shotgun (WGS) entry which is preliminary data.</text>
</comment>
<proteinExistence type="inferred from homology"/>